<evidence type="ECO:0000256" key="6">
    <source>
        <dbReference type="SAM" id="Phobius"/>
    </source>
</evidence>
<evidence type="ECO:0000256" key="3">
    <source>
        <dbReference type="ARBA" id="ARBA00022692"/>
    </source>
</evidence>
<dbReference type="InterPro" id="IPR005495">
    <property type="entry name" value="LptG/LptF_permease"/>
</dbReference>
<comment type="subcellular location">
    <subcellularLocation>
        <location evidence="1">Cell membrane</location>
        <topology evidence="1">Multi-pass membrane protein</topology>
    </subcellularLocation>
</comment>
<reference evidence="8" key="1">
    <citation type="submission" date="2018-05" db="EMBL/GenBank/DDBJ databases">
        <title>Genome sequencing of Phenylobacterium sp. HYN0004.</title>
        <authorList>
            <person name="Yi H."/>
            <person name="Baek C."/>
        </authorList>
    </citation>
    <scope>NUCLEOTIDE SEQUENCE [LARGE SCALE GENOMIC DNA]</scope>
    <source>
        <strain evidence="8">HYN0004</strain>
    </source>
</reference>
<dbReference type="InterPro" id="IPR030922">
    <property type="entry name" value="LptF"/>
</dbReference>
<evidence type="ECO:0000256" key="1">
    <source>
        <dbReference type="ARBA" id="ARBA00004651"/>
    </source>
</evidence>
<proteinExistence type="predicted"/>
<keyword evidence="3 6" id="KW-0812">Transmembrane</keyword>
<evidence type="ECO:0000256" key="5">
    <source>
        <dbReference type="ARBA" id="ARBA00023136"/>
    </source>
</evidence>
<dbReference type="Pfam" id="PF03739">
    <property type="entry name" value="LptF_LptG"/>
    <property type="match status" value="1"/>
</dbReference>
<keyword evidence="2" id="KW-1003">Cell membrane</keyword>
<dbReference type="GO" id="GO:0015920">
    <property type="term" value="P:lipopolysaccharide transport"/>
    <property type="evidence" value="ECO:0007669"/>
    <property type="project" value="TreeGrafter"/>
</dbReference>
<name>A0A2Z3HVI9_9CAUL</name>
<keyword evidence="8" id="KW-1185">Reference proteome</keyword>
<evidence type="ECO:0000256" key="2">
    <source>
        <dbReference type="ARBA" id="ARBA00022475"/>
    </source>
</evidence>
<protein>
    <submittedName>
        <fullName evidence="7">LPS export ABC transporter permease LptF</fullName>
    </submittedName>
</protein>
<gene>
    <name evidence="7" type="primary">lptF</name>
    <name evidence="7" type="ORF">HYN04_06085</name>
</gene>
<feature type="transmembrane region" description="Helical" evidence="6">
    <location>
        <begin position="335"/>
        <end position="356"/>
    </location>
</feature>
<organism evidence="7 8">
    <name type="scientific">Phenylobacterium parvum</name>
    <dbReference type="NCBI Taxonomy" id="2201350"/>
    <lineage>
        <taxon>Bacteria</taxon>
        <taxon>Pseudomonadati</taxon>
        <taxon>Pseudomonadota</taxon>
        <taxon>Alphaproteobacteria</taxon>
        <taxon>Caulobacterales</taxon>
        <taxon>Caulobacteraceae</taxon>
        <taxon>Phenylobacterium</taxon>
    </lineage>
</organism>
<sequence length="380" mass="41955">MRLIDRYLLRQLVAPTLWAIVAATGLALLSTSLTQLDLIVAGGQNALVFLKATALAMPQLINMVLPVSVFVAALITLNRLQTDQELVVCFAGGMSRWRVIAPALRLAAVLALASLVINLWIQPASHRAMREVLFEVRTNLVSALIREGEFTQPAPGLTVYAQSVDRNGQIRNLFIHRAKDDGGATTYTADTGRLVMKDGEPILRLFRGSTQELSSDGVLNYLTFDDYPFELKQFIRSEERIHYKPSDRYLHELLFADLTQDWEKRNHLKLLAEGHARLATPLYNLTFMGLAVWAILGGTFSRMGYGRRIAIAGGVAAVSRILGFISVSAAESEVWLNILQYAIPIGTLAWALRAVFRQKPSRFVGRSLRGRKSPVAGAAA</sequence>
<feature type="transmembrane region" description="Helical" evidence="6">
    <location>
        <begin position="278"/>
        <end position="297"/>
    </location>
</feature>
<feature type="transmembrane region" description="Helical" evidence="6">
    <location>
        <begin position="99"/>
        <end position="121"/>
    </location>
</feature>
<dbReference type="PANTHER" id="PTHR33529:SF6">
    <property type="entry name" value="YJGP_YJGQ FAMILY PERMEASE"/>
    <property type="match status" value="1"/>
</dbReference>
<dbReference type="GO" id="GO:0055085">
    <property type="term" value="P:transmembrane transport"/>
    <property type="evidence" value="ECO:0007669"/>
    <property type="project" value="InterPro"/>
</dbReference>
<evidence type="ECO:0000256" key="4">
    <source>
        <dbReference type="ARBA" id="ARBA00022989"/>
    </source>
</evidence>
<dbReference type="OrthoDB" id="8477889at2"/>
<keyword evidence="4 6" id="KW-1133">Transmembrane helix</keyword>
<dbReference type="NCBIfam" id="TIGR04407">
    <property type="entry name" value="LptF_YjgP"/>
    <property type="match status" value="1"/>
</dbReference>
<dbReference type="EMBL" id="CP029479">
    <property type="protein sequence ID" value="AWM77371.1"/>
    <property type="molecule type" value="Genomic_DNA"/>
</dbReference>
<evidence type="ECO:0000313" key="8">
    <source>
        <dbReference type="Proteomes" id="UP000247763"/>
    </source>
</evidence>
<dbReference type="Proteomes" id="UP000247763">
    <property type="component" value="Chromosome"/>
</dbReference>
<feature type="transmembrane region" description="Helical" evidence="6">
    <location>
        <begin position="12"/>
        <end position="36"/>
    </location>
</feature>
<feature type="transmembrane region" description="Helical" evidence="6">
    <location>
        <begin position="56"/>
        <end position="78"/>
    </location>
</feature>
<dbReference type="KEGG" id="phb:HYN04_06085"/>
<evidence type="ECO:0000313" key="7">
    <source>
        <dbReference type="EMBL" id="AWM77371.1"/>
    </source>
</evidence>
<feature type="transmembrane region" description="Helical" evidence="6">
    <location>
        <begin position="309"/>
        <end position="329"/>
    </location>
</feature>
<accession>A0A2Z3HVI9</accession>
<dbReference type="RefSeq" id="WP_110449938.1">
    <property type="nucleotide sequence ID" value="NZ_CP029479.1"/>
</dbReference>
<dbReference type="AlphaFoldDB" id="A0A2Z3HVI9"/>
<dbReference type="GO" id="GO:0043190">
    <property type="term" value="C:ATP-binding cassette (ABC) transporter complex"/>
    <property type="evidence" value="ECO:0007669"/>
    <property type="project" value="InterPro"/>
</dbReference>
<keyword evidence="5 6" id="KW-0472">Membrane</keyword>
<dbReference type="PANTHER" id="PTHR33529">
    <property type="entry name" value="SLR0882 PROTEIN-RELATED"/>
    <property type="match status" value="1"/>
</dbReference>